<feature type="non-terminal residue" evidence="1">
    <location>
        <position position="136"/>
    </location>
</feature>
<sequence>MRDFSTFNRVGGLVAASSLLAAILLGLPTSTDESSVANPSGVNPSAASPAIARAASPAIARGAERPGVAGMVIGIDPETGKFGMPTREQLKELSELEQLRLDHSPADLVEVHHSDGSVSVDLQGRFQEFMTVRVGP</sequence>
<comment type="caution">
    <text evidence="1">The sequence shown here is derived from an EMBL/GenBank/DDBJ whole genome shotgun (WGS) entry which is preliminary data.</text>
</comment>
<reference evidence="1 2" key="1">
    <citation type="journal article" date="2019" name="Nat. Microbiol.">
        <title>Mediterranean grassland soil C-N compound turnover is dependent on rainfall and depth, and is mediated by genomically divergent microorganisms.</title>
        <authorList>
            <person name="Diamond S."/>
            <person name="Andeer P.F."/>
            <person name="Li Z."/>
            <person name="Crits-Christoph A."/>
            <person name="Burstein D."/>
            <person name="Anantharaman K."/>
            <person name="Lane K.R."/>
            <person name="Thomas B.C."/>
            <person name="Pan C."/>
            <person name="Northen T.R."/>
            <person name="Banfield J.F."/>
        </authorList>
    </citation>
    <scope>NUCLEOTIDE SEQUENCE [LARGE SCALE GENOMIC DNA]</scope>
    <source>
        <strain evidence="1">WS_6</strain>
    </source>
</reference>
<dbReference type="EMBL" id="VBOW01000028">
    <property type="protein sequence ID" value="TMQ58860.1"/>
    <property type="molecule type" value="Genomic_DNA"/>
</dbReference>
<accession>A0A538T5F1</accession>
<name>A0A538T5F1_UNCEI</name>
<protein>
    <submittedName>
        <fullName evidence="1">Uncharacterized protein</fullName>
    </submittedName>
</protein>
<dbReference type="NCBIfam" id="NF047450">
    <property type="entry name" value="post-PEP-CTERM_1"/>
    <property type="match status" value="1"/>
</dbReference>
<evidence type="ECO:0000313" key="1">
    <source>
        <dbReference type="EMBL" id="TMQ58860.1"/>
    </source>
</evidence>
<dbReference type="AlphaFoldDB" id="A0A538T5F1"/>
<proteinExistence type="predicted"/>
<dbReference type="Proteomes" id="UP000316852">
    <property type="component" value="Unassembled WGS sequence"/>
</dbReference>
<gene>
    <name evidence="1" type="ORF">E6K76_06455</name>
</gene>
<organism evidence="1 2">
    <name type="scientific">Eiseniibacteriota bacterium</name>
    <dbReference type="NCBI Taxonomy" id="2212470"/>
    <lineage>
        <taxon>Bacteria</taxon>
        <taxon>Candidatus Eiseniibacteriota</taxon>
    </lineage>
</organism>
<evidence type="ECO:0000313" key="2">
    <source>
        <dbReference type="Proteomes" id="UP000316852"/>
    </source>
</evidence>